<feature type="transmembrane region" description="Helical" evidence="10">
    <location>
        <begin position="706"/>
        <end position="726"/>
    </location>
</feature>
<dbReference type="Pfam" id="PF14510">
    <property type="entry name" value="ABC_trans_N"/>
    <property type="match status" value="1"/>
</dbReference>
<dbReference type="Gene3D" id="3.40.50.300">
    <property type="entry name" value="P-loop containing nucleotide triphosphate hydrolases"/>
    <property type="match status" value="2"/>
</dbReference>
<evidence type="ECO:0000256" key="3">
    <source>
        <dbReference type="ARBA" id="ARBA00022448"/>
    </source>
</evidence>
<dbReference type="InterPro" id="IPR034001">
    <property type="entry name" value="ABCG_PDR_1"/>
</dbReference>
<feature type="transmembrane region" description="Helical" evidence="10">
    <location>
        <begin position="1311"/>
        <end position="1337"/>
    </location>
</feature>
<name>A0A8H3YIL7_VENIN</name>
<dbReference type="EMBL" id="WNWS01001392">
    <property type="protein sequence ID" value="KAE9961810.1"/>
    <property type="molecule type" value="Genomic_DNA"/>
</dbReference>
<dbReference type="PROSITE" id="PS00211">
    <property type="entry name" value="ABC_TRANSPORTER_1"/>
    <property type="match status" value="1"/>
</dbReference>
<feature type="transmembrane region" description="Helical" evidence="10">
    <location>
        <begin position="1391"/>
        <end position="1415"/>
    </location>
</feature>
<dbReference type="GO" id="GO:0016020">
    <property type="term" value="C:membrane"/>
    <property type="evidence" value="ECO:0007669"/>
    <property type="project" value="UniProtKB-SubCell"/>
</dbReference>
<reference evidence="12 13" key="1">
    <citation type="submission" date="2018-12" db="EMBL/GenBank/DDBJ databases">
        <title>Venturia inaequalis Genome Resource.</title>
        <authorList>
            <person name="Lichtner F.J."/>
        </authorList>
    </citation>
    <scope>NUCLEOTIDE SEQUENCE [LARGE SCALE GENOMIC DNA]</scope>
    <source>
        <strain evidence="12 13">120213</strain>
    </source>
</reference>
<feature type="transmembrane region" description="Helical" evidence="10">
    <location>
        <begin position="1267"/>
        <end position="1290"/>
    </location>
</feature>
<keyword evidence="3" id="KW-0813">Transport</keyword>
<dbReference type="CDD" id="cd03232">
    <property type="entry name" value="ABCG_PDR_domain2"/>
    <property type="match status" value="1"/>
</dbReference>
<evidence type="ECO:0000313" key="12">
    <source>
        <dbReference type="EMBL" id="KAE9961810.1"/>
    </source>
</evidence>
<dbReference type="Pfam" id="PF01061">
    <property type="entry name" value="ABC2_membrane"/>
    <property type="match status" value="2"/>
</dbReference>
<feature type="transmembrane region" description="Helical" evidence="10">
    <location>
        <begin position="675"/>
        <end position="694"/>
    </location>
</feature>
<dbReference type="InterPro" id="IPR003593">
    <property type="entry name" value="AAA+_ATPase"/>
</dbReference>
<comment type="caution">
    <text evidence="12">The sequence shown here is derived from an EMBL/GenBank/DDBJ whole genome shotgun (WGS) entry which is preliminary data.</text>
</comment>
<evidence type="ECO:0000256" key="6">
    <source>
        <dbReference type="ARBA" id="ARBA00022840"/>
    </source>
</evidence>
<evidence type="ECO:0000256" key="8">
    <source>
        <dbReference type="ARBA" id="ARBA00023136"/>
    </source>
</evidence>
<feature type="domain" description="ABC transporter" evidence="11">
    <location>
        <begin position="199"/>
        <end position="454"/>
    </location>
</feature>
<feature type="transmembrane region" description="Helical" evidence="10">
    <location>
        <begin position="812"/>
        <end position="832"/>
    </location>
</feature>
<feature type="compositionally biased region" description="Polar residues" evidence="9">
    <location>
        <begin position="66"/>
        <end position="75"/>
    </location>
</feature>
<feature type="region of interest" description="Disordered" evidence="9">
    <location>
        <begin position="1"/>
        <end position="146"/>
    </location>
</feature>
<dbReference type="InterPro" id="IPR017871">
    <property type="entry name" value="ABC_transporter-like_CS"/>
</dbReference>
<feature type="transmembrane region" description="Helical" evidence="10">
    <location>
        <begin position="599"/>
        <end position="621"/>
    </location>
</feature>
<keyword evidence="5" id="KW-0547">Nucleotide-binding</keyword>
<sequence length="1545" mass="172286">MSLLGGLGPLNNADATSQRAGASNTGPTGRRPSDHEAHNDHPLGLHHTTTHGSAKASKERPISPARESTPSSTLNEKNETAGYDNPKDKNLGDASSTDEEDEKRNNEVKQLARKVSSRTSSFHSETGHVNPFDAPEGSRLDPHSPGFSAKAWAKRAMEFHRADPEAAPIRTAGIAYKNLNVYGFGTPTDYQKSVANVWLGIVGLAKKLIGQGGQTRIDILRNFEGVLYNGELLVVLGPPGSGCTTLLKTISGEMSGLNVEDNAYINYQGISAQQMHKNFRGEAIYTAEVDVHFPQLTVGDTLTFASKARAPRHAPGGIPVNEWSVVMRDVIMAVFGISHTVNTMVGNDFVRGVSGGERKRVTIAEASLSGAPLQCWDNSTRGLDSANAIEFCKTLRLSAEYSNTTACVAIYQAPQSAYDIFDKAVVLYEGRQIFFGRCDEAQAFFEEMGFDCPARQTTADFLTSMTSPAERVVRPGWENRVPRTPDEFAQRWQDSAQRKVLLKEIDEYDAKFPLGGQHLQEFKDSRRAQQAKHQRVDSPFTLSYRGQIRLCLWRGFRRLVGDPSLTFTQLFGNFITALVIGSVFYNLPSNTDSFYRRGALLFFAVLMNAFGAALEILTLYAQRPIVEKQARYAFYHPSAEAFASMLTDLPYKIGNSIVFNLTLYFMTNLRREPGAFFFFLMTAFLTTLVMSMIFRTVASASRTLSGAMAPTAILILAIVIFTGFTIPTRYMLGWSRWINYIDPVAYCFESLMINEFHNRNFACSTYVPSGPGYINGGLSTICSAVGSTPGSGIVSGDAYINSAFEYYAPHKWRNIGIVFAFIFGYMILYLIAAELVSAKKSKGEVLVFRRGHTPRGLLKASSNDEEAGTVNNAGILKDDKAQHAAEIIQKQTAVFSWRDVCYEIKIKNETRQILNRVDGWVKPGTLTALMGVSGAGKTTLLDVLATRTTMGVITGEMLVDGRQRDQSFQRKTGYVQQQDLHLSTTTVRESLNFSALLRQPAHVPRKEKLAYVDEVIKLLDMEEYADAVVGVPGEGLNVEQRKRLTIGVELAAKPQLLLFLDEPTSGLDSQTSWAICDLMEKLTRSGQAILCTIHQPSAMLFQRFDRLLFLQKGGQTVYYGEVGENAHVLTQYFERNGGHPCPKGANPAEWMLEVIGAAPGSHTDIDWYDTWRNSPEYQETQSELDRLRDESPNALQRTDTKMEQQKFAEFAAPFSVQMTETLKRVFEQYWRTPSYIYSKFALCFGSALFIGFVFYKSPLSQQGLQNQMFSIFMLFTIFGQLVQQIMPHFVTQRALYEVRERPAKTYSWKAFMLSNIIVEIPWQTFMAFVIFVCWYYPIGMYQNAVPEGQVSERSALMFLYIWIFLIFASTFTHMAIAGVETAEVGGNIGNLAFSMSLIFCGVLASPRAFPGFWIWMYRISPFTYLVDGILSVGLANTKVTCASNEYLNFQPANGTCGSYLAPYISTMGGYLLDPEATSDCSFCTVRDTNVFLAGVSSSYSHRWRNFGIMWVYIIFNVFAALGLYWYVRMPKGAKKADKKEKKAKA</sequence>
<evidence type="ECO:0000256" key="1">
    <source>
        <dbReference type="ARBA" id="ARBA00004141"/>
    </source>
</evidence>
<dbReference type="InterPro" id="IPR034003">
    <property type="entry name" value="ABCG_PDR_2"/>
</dbReference>
<dbReference type="InterPro" id="IPR043926">
    <property type="entry name" value="ABCG_dom"/>
</dbReference>
<feature type="compositionally biased region" description="Polar residues" evidence="9">
    <location>
        <begin position="13"/>
        <end position="27"/>
    </location>
</feature>
<dbReference type="SUPFAM" id="SSF52540">
    <property type="entry name" value="P-loop containing nucleoside triphosphate hydrolases"/>
    <property type="match status" value="2"/>
</dbReference>
<dbReference type="InterPro" id="IPR027417">
    <property type="entry name" value="P-loop_NTPase"/>
</dbReference>
<evidence type="ECO:0000256" key="7">
    <source>
        <dbReference type="ARBA" id="ARBA00022989"/>
    </source>
</evidence>
<evidence type="ECO:0000313" key="13">
    <source>
        <dbReference type="Proteomes" id="UP000447873"/>
    </source>
</evidence>
<gene>
    <name evidence="12" type="ORF">EG328_001572</name>
</gene>
<dbReference type="InterPro" id="IPR003439">
    <property type="entry name" value="ABC_transporter-like_ATP-bd"/>
</dbReference>
<evidence type="ECO:0000256" key="2">
    <source>
        <dbReference type="ARBA" id="ARBA00006012"/>
    </source>
</evidence>
<dbReference type="Pfam" id="PF06422">
    <property type="entry name" value="PDR_CDR"/>
    <property type="match status" value="2"/>
</dbReference>
<feature type="transmembrane region" description="Helical" evidence="10">
    <location>
        <begin position="567"/>
        <end position="587"/>
    </location>
</feature>
<dbReference type="GO" id="GO:0016887">
    <property type="term" value="F:ATP hydrolysis activity"/>
    <property type="evidence" value="ECO:0007669"/>
    <property type="project" value="InterPro"/>
</dbReference>
<evidence type="ECO:0000256" key="4">
    <source>
        <dbReference type="ARBA" id="ARBA00022692"/>
    </source>
</evidence>
<dbReference type="InterPro" id="IPR010929">
    <property type="entry name" value="PDR_CDR_ABC"/>
</dbReference>
<comment type="subcellular location">
    <subcellularLocation>
        <location evidence="1">Membrane</location>
        <topology evidence="1">Multi-pass membrane protein</topology>
    </subcellularLocation>
</comment>
<feature type="compositionally biased region" description="Basic and acidic residues" evidence="9">
    <location>
        <begin position="31"/>
        <end position="43"/>
    </location>
</feature>
<comment type="similarity">
    <text evidence="2">Belongs to the ABC transporter superfamily. ABCG family. PDR (TC 3.A.1.205) subfamily.</text>
</comment>
<dbReference type="PROSITE" id="PS50893">
    <property type="entry name" value="ABC_TRANSPORTER_2"/>
    <property type="match status" value="2"/>
</dbReference>
<feature type="transmembrane region" description="Helical" evidence="10">
    <location>
        <begin position="1357"/>
        <end position="1379"/>
    </location>
</feature>
<evidence type="ECO:0000256" key="9">
    <source>
        <dbReference type="SAM" id="MobiDB-lite"/>
    </source>
</evidence>
<feature type="domain" description="ABC transporter" evidence="11">
    <location>
        <begin position="895"/>
        <end position="1137"/>
    </location>
</feature>
<evidence type="ECO:0000256" key="10">
    <source>
        <dbReference type="SAM" id="Phobius"/>
    </source>
</evidence>
<dbReference type="InterPro" id="IPR013525">
    <property type="entry name" value="ABC2_TM"/>
</dbReference>
<dbReference type="Pfam" id="PF19055">
    <property type="entry name" value="ABC2_membrane_7"/>
    <property type="match status" value="1"/>
</dbReference>
<dbReference type="InterPro" id="IPR029481">
    <property type="entry name" value="ABC_trans_N"/>
</dbReference>
<accession>A0A8H3YIL7</accession>
<evidence type="ECO:0000256" key="5">
    <source>
        <dbReference type="ARBA" id="ARBA00022741"/>
    </source>
</evidence>
<dbReference type="CDD" id="cd03233">
    <property type="entry name" value="ABCG_PDR_domain1"/>
    <property type="match status" value="1"/>
</dbReference>
<keyword evidence="6" id="KW-0067">ATP-binding</keyword>
<keyword evidence="7 10" id="KW-1133">Transmembrane helix</keyword>
<keyword evidence="4 10" id="KW-0812">Transmembrane</keyword>
<protein>
    <recommendedName>
        <fullName evidence="11">ABC transporter domain-containing protein</fullName>
    </recommendedName>
</protein>
<dbReference type="SMART" id="SM00382">
    <property type="entry name" value="AAA"/>
    <property type="match status" value="2"/>
</dbReference>
<dbReference type="GO" id="GO:0005524">
    <property type="term" value="F:ATP binding"/>
    <property type="evidence" value="ECO:0007669"/>
    <property type="project" value="UniProtKB-KW"/>
</dbReference>
<evidence type="ECO:0000259" key="11">
    <source>
        <dbReference type="PROSITE" id="PS50893"/>
    </source>
</evidence>
<keyword evidence="8 10" id="KW-0472">Membrane</keyword>
<dbReference type="Proteomes" id="UP000447873">
    <property type="component" value="Unassembled WGS sequence"/>
</dbReference>
<dbReference type="Pfam" id="PF00005">
    <property type="entry name" value="ABC_tran"/>
    <property type="match status" value="2"/>
</dbReference>
<proteinExistence type="inferred from homology"/>
<dbReference type="GO" id="GO:0140359">
    <property type="term" value="F:ABC-type transporter activity"/>
    <property type="evidence" value="ECO:0007669"/>
    <property type="project" value="InterPro"/>
</dbReference>
<feature type="transmembrane region" description="Helical" evidence="10">
    <location>
        <begin position="1507"/>
        <end position="1527"/>
    </location>
</feature>
<dbReference type="FunFam" id="3.40.50.300:FF:000054">
    <property type="entry name" value="ABC multidrug transporter atrF"/>
    <property type="match status" value="1"/>
</dbReference>
<feature type="transmembrane region" description="Helical" evidence="10">
    <location>
        <begin position="1236"/>
        <end position="1255"/>
    </location>
</feature>
<dbReference type="PANTHER" id="PTHR19241">
    <property type="entry name" value="ATP-BINDING CASSETTE TRANSPORTER"/>
    <property type="match status" value="1"/>
</dbReference>
<organism evidence="12 13">
    <name type="scientific">Venturia inaequalis</name>
    <name type="common">Apple scab fungus</name>
    <dbReference type="NCBI Taxonomy" id="5025"/>
    <lineage>
        <taxon>Eukaryota</taxon>
        <taxon>Fungi</taxon>
        <taxon>Dikarya</taxon>
        <taxon>Ascomycota</taxon>
        <taxon>Pezizomycotina</taxon>
        <taxon>Dothideomycetes</taxon>
        <taxon>Pleosporomycetidae</taxon>
        <taxon>Venturiales</taxon>
        <taxon>Venturiaceae</taxon>
        <taxon>Venturia</taxon>
    </lineage>
</organism>